<dbReference type="SUPFAM" id="SSF160104">
    <property type="entry name" value="Acetoacetate decarboxylase-like"/>
    <property type="match status" value="1"/>
</dbReference>
<evidence type="ECO:0000313" key="2">
    <source>
        <dbReference type="EMBL" id="GHJ83751.1"/>
    </source>
</evidence>
<sequence>MFEDTGLYHRQPVGFGPASGPRQGPDGKRFTTWGESEVHLTSIVYDCERASLQALLPTGYEIDTEISQPTVLFEAMNLRNLPWLAGRGYNTFGVYANDVVCKNSKEPVKASYLLVLFENCCDPIITGREELGFPKVWAELPDPITEDGKLIHTASWLGTEFIKLSVPNIEERPIEESPSMFKRPYTMPTVEGLLHHRYVPSVGEPGKHDASYPIFVPGAGDRKPPITRFATMSESTVQDCRLEITRHPWERLPTIGNIVDGLANLQLGKVREFAHQTIAGAGDVAGTRRI</sequence>
<evidence type="ECO:0000313" key="3">
    <source>
        <dbReference type="Proteomes" id="UP000620104"/>
    </source>
</evidence>
<dbReference type="AlphaFoldDB" id="A0A8H3TN39"/>
<accession>A0A8H3TN39</accession>
<proteinExistence type="predicted"/>
<evidence type="ECO:0008006" key="4">
    <source>
        <dbReference type="Google" id="ProtNLM"/>
    </source>
</evidence>
<comment type="caution">
    <text evidence="2">The sequence shown here is derived from an EMBL/GenBank/DDBJ whole genome shotgun (WGS) entry which is preliminary data.</text>
</comment>
<protein>
    <recommendedName>
        <fullName evidence="4">Acetoacetate decarboxylase</fullName>
    </recommendedName>
</protein>
<dbReference type="InterPro" id="IPR010451">
    <property type="entry name" value="Acetoacetate_decarboxylase"/>
</dbReference>
<evidence type="ECO:0000256" key="1">
    <source>
        <dbReference type="SAM" id="MobiDB-lite"/>
    </source>
</evidence>
<dbReference type="Proteomes" id="UP000620104">
    <property type="component" value="Unassembled WGS sequence"/>
</dbReference>
<dbReference type="OrthoDB" id="1047367at2759"/>
<name>A0A8H3TN39_9TREE</name>
<reference evidence="2" key="1">
    <citation type="submission" date="2020-07" db="EMBL/GenBank/DDBJ databases">
        <title>Draft Genome Sequence of a Deep-Sea Yeast, Naganishia (Cryptococcus) liquefaciens strain N6.</title>
        <authorList>
            <person name="Han Y.W."/>
            <person name="Kajitani R."/>
            <person name="Morimoto H."/>
            <person name="Parhat M."/>
            <person name="Tsubouchi H."/>
            <person name="Bakenova O."/>
            <person name="Ogata M."/>
            <person name="Argunhan B."/>
            <person name="Aoki R."/>
            <person name="Kajiwara S."/>
            <person name="Itoh T."/>
            <person name="Iwasaki H."/>
        </authorList>
    </citation>
    <scope>NUCLEOTIDE SEQUENCE</scope>
    <source>
        <strain evidence="2">N6</strain>
    </source>
</reference>
<gene>
    <name evidence="2" type="ORF">NliqN6_0153</name>
</gene>
<keyword evidence="3" id="KW-1185">Reference proteome</keyword>
<feature type="region of interest" description="Disordered" evidence="1">
    <location>
        <begin position="1"/>
        <end position="30"/>
    </location>
</feature>
<dbReference type="InterPro" id="IPR023375">
    <property type="entry name" value="ADC_dom_sf"/>
</dbReference>
<dbReference type="Gene3D" id="2.40.400.10">
    <property type="entry name" value="Acetoacetate decarboxylase-like"/>
    <property type="match status" value="1"/>
</dbReference>
<dbReference type="Pfam" id="PF06314">
    <property type="entry name" value="ADC"/>
    <property type="match status" value="1"/>
</dbReference>
<organism evidence="2 3">
    <name type="scientific">Naganishia liquefaciens</name>
    <dbReference type="NCBI Taxonomy" id="104408"/>
    <lineage>
        <taxon>Eukaryota</taxon>
        <taxon>Fungi</taxon>
        <taxon>Dikarya</taxon>
        <taxon>Basidiomycota</taxon>
        <taxon>Agaricomycotina</taxon>
        <taxon>Tremellomycetes</taxon>
        <taxon>Filobasidiales</taxon>
        <taxon>Filobasidiaceae</taxon>
        <taxon>Naganishia</taxon>
    </lineage>
</organism>
<dbReference type="EMBL" id="BLZA01000002">
    <property type="protein sequence ID" value="GHJ83751.1"/>
    <property type="molecule type" value="Genomic_DNA"/>
</dbReference>
<dbReference type="GO" id="GO:0016829">
    <property type="term" value="F:lyase activity"/>
    <property type="evidence" value="ECO:0007669"/>
    <property type="project" value="InterPro"/>
</dbReference>